<dbReference type="InterPro" id="IPR011333">
    <property type="entry name" value="SKP1/BTB/POZ_sf"/>
</dbReference>
<name>A0A8H6SK78_MYCCL</name>
<organism evidence="2 3">
    <name type="scientific">Mycena chlorophos</name>
    <name type="common">Agaric fungus</name>
    <name type="synonym">Agaricus chlorophos</name>
    <dbReference type="NCBI Taxonomy" id="658473"/>
    <lineage>
        <taxon>Eukaryota</taxon>
        <taxon>Fungi</taxon>
        <taxon>Dikarya</taxon>
        <taxon>Basidiomycota</taxon>
        <taxon>Agaricomycotina</taxon>
        <taxon>Agaricomycetes</taxon>
        <taxon>Agaricomycetidae</taxon>
        <taxon>Agaricales</taxon>
        <taxon>Marasmiineae</taxon>
        <taxon>Mycenaceae</taxon>
        <taxon>Mycena</taxon>
    </lineage>
</organism>
<feature type="compositionally biased region" description="Polar residues" evidence="1">
    <location>
        <begin position="37"/>
        <end position="54"/>
    </location>
</feature>
<evidence type="ECO:0000313" key="2">
    <source>
        <dbReference type="EMBL" id="KAF7299832.1"/>
    </source>
</evidence>
<proteinExistence type="predicted"/>
<dbReference type="Gene3D" id="3.30.710.10">
    <property type="entry name" value="Potassium Channel Kv1.1, Chain A"/>
    <property type="match status" value="1"/>
</dbReference>
<sequence>MQRLSQRSVLATTVPLQCRNNTHRLSSLAFSRAPKPRTTSATGEGSPTQASSLECRQTPARTVGGDPLSPCLAESQRLLWLSVSLVCRSSSKTTGPFGCRCRALHDTRMRASRSRSTTATCWERRVRRSPFGRALTRSEGRRMWSRGGMESRSSAFTTNHNNAAMATLPPAPSTMATAFPRASARDETYYFETGDCTFLVEGVLFKISRLTLCRDAGSMFSGMFTTAHGNNSSDSEPIPLDDPVEDFRALCWVMYALPEEMYAVSTDPSSVQVKKLLRILNVAHKYILLSYEKWAWMMLRKIPNAIPLYLQNYDEEELERMLDLGVRCRASAPELLDLVESAWMAGIKAQRVSYTRALAAGEAHGRRNFQADIYLELRNQLLTGPIVASPKLGFSHFGLRPTQLNRLLVGHALMSHCLRTGSPSSRVDDFDVDNVPDRLSFRSTLFPHVHETCHIAWRSLQPVRSRAWIIQMRNNLGVANQSCIGQHLDHLFKNWKPDNNSLVDVADYFLGVE</sequence>
<protein>
    <recommendedName>
        <fullName evidence="4">BTB domain-containing protein</fullName>
    </recommendedName>
</protein>
<feature type="region of interest" description="Disordered" evidence="1">
    <location>
        <begin position="25"/>
        <end position="54"/>
    </location>
</feature>
<accession>A0A8H6SK78</accession>
<keyword evidence="3" id="KW-1185">Reference proteome</keyword>
<comment type="caution">
    <text evidence="2">The sequence shown here is derived from an EMBL/GenBank/DDBJ whole genome shotgun (WGS) entry which is preliminary data.</text>
</comment>
<dbReference type="EMBL" id="JACAZE010000014">
    <property type="protein sequence ID" value="KAF7299832.1"/>
    <property type="molecule type" value="Genomic_DNA"/>
</dbReference>
<evidence type="ECO:0008006" key="4">
    <source>
        <dbReference type="Google" id="ProtNLM"/>
    </source>
</evidence>
<dbReference type="OrthoDB" id="3157337at2759"/>
<dbReference type="Proteomes" id="UP000613580">
    <property type="component" value="Unassembled WGS sequence"/>
</dbReference>
<gene>
    <name evidence="2" type="ORF">HMN09_00990100</name>
</gene>
<evidence type="ECO:0000256" key="1">
    <source>
        <dbReference type="SAM" id="MobiDB-lite"/>
    </source>
</evidence>
<dbReference type="AlphaFoldDB" id="A0A8H6SK78"/>
<evidence type="ECO:0000313" key="3">
    <source>
        <dbReference type="Proteomes" id="UP000613580"/>
    </source>
</evidence>
<reference evidence="2" key="1">
    <citation type="submission" date="2020-05" db="EMBL/GenBank/DDBJ databases">
        <title>Mycena genomes resolve the evolution of fungal bioluminescence.</title>
        <authorList>
            <person name="Tsai I.J."/>
        </authorList>
    </citation>
    <scope>NUCLEOTIDE SEQUENCE</scope>
    <source>
        <strain evidence="2">110903Hualien_Pintung</strain>
    </source>
</reference>